<name>A0A7X0IZ46_9SPHI</name>
<dbReference type="EMBL" id="JACHCC010000001">
    <property type="protein sequence ID" value="MBB6498119.1"/>
    <property type="molecule type" value="Genomic_DNA"/>
</dbReference>
<evidence type="ECO:0008006" key="4">
    <source>
        <dbReference type="Google" id="ProtNLM"/>
    </source>
</evidence>
<comment type="caution">
    <text evidence="2">The sequence shown here is derived from an EMBL/GenBank/DDBJ whole genome shotgun (WGS) entry which is preliminary data.</text>
</comment>
<dbReference type="Proteomes" id="UP000521017">
    <property type="component" value="Unassembled WGS sequence"/>
</dbReference>
<feature type="chain" id="PRO_5030674387" description="Glycoside hydrolase family 42 N-terminal domain-containing protein" evidence="1">
    <location>
        <begin position="28"/>
        <end position="535"/>
    </location>
</feature>
<dbReference type="GO" id="GO:0004553">
    <property type="term" value="F:hydrolase activity, hydrolyzing O-glycosyl compounds"/>
    <property type="evidence" value="ECO:0007669"/>
    <property type="project" value="TreeGrafter"/>
</dbReference>
<protein>
    <recommendedName>
        <fullName evidence="4">Glycoside hydrolase family 42 N-terminal domain-containing protein</fullName>
    </recommendedName>
</protein>
<evidence type="ECO:0000313" key="3">
    <source>
        <dbReference type="Proteomes" id="UP000521017"/>
    </source>
</evidence>
<dbReference type="SUPFAM" id="SSF51445">
    <property type="entry name" value="(Trans)glycosidases"/>
    <property type="match status" value="1"/>
</dbReference>
<organism evidence="2 3">
    <name type="scientific">Pedobacter cryoconitis</name>
    <dbReference type="NCBI Taxonomy" id="188932"/>
    <lineage>
        <taxon>Bacteria</taxon>
        <taxon>Pseudomonadati</taxon>
        <taxon>Bacteroidota</taxon>
        <taxon>Sphingobacteriia</taxon>
        <taxon>Sphingobacteriales</taxon>
        <taxon>Sphingobacteriaceae</taxon>
        <taxon>Pedobacter</taxon>
    </lineage>
</organism>
<gene>
    <name evidence="2" type="ORF">HDF25_000243</name>
</gene>
<proteinExistence type="predicted"/>
<feature type="signal peptide" evidence="1">
    <location>
        <begin position="1"/>
        <end position="27"/>
    </location>
</feature>
<keyword evidence="1" id="KW-0732">Signal</keyword>
<dbReference type="PANTHER" id="PTHR12631">
    <property type="entry name" value="ALPHA-L-IDURONIDASE"/>
    <property type="match status" value="1"/>
</dbReference>
<dbReference type="AlphaFoldDB" id="A0A7X0IZ46"/>
<reference evidence="2 3" key="1">
    <citation type="submission" date="2020-08" db="EMBL/GenBank/DDBJ databases">
        <title>Genomic Encyclopedia of Type Strains, Phase IV (KMG-V): Genome sequencing to study the core and pangenomes of soil and plant-associated prokaryotes.</title>
        <authorList>
            <person name="Whitman W."/>
        </authorList>
    </citation>
    <scope>NUCLEOTIDE SEQUENCE [LARGE SCALE GENOMIC DNA]</scope>
    <source>
        <strain evidence="2 3">M2T3</strain>
    </source>
</reference>
<sequence length="535" mass="60442">MNLTSVARYCILLTISSLLICCRPENAQQLNVNPLKYKKIKMKNLLGINAFEWDFLQDPHNPNDGSKIYEPKMDMMKSFTAVRHYMDWEKLEDKPGIYSFNPTTRGGWNYDAIYARCKMEGITVLACLKNTPDWLFNTYPAGQRDVDDIPVKGGVGKENPDSYVEQAKAIFQFAARYGSNKNIDTSLITLNHTPRWSGDVVNQTKVGLNLIKYVECNNEPDKWWKGKKAQQTGREYAANLSAFYDGNKGKMGKNVGVKTADPNMKVVMGGLAKADVKFVREMVEWCKENRGYKPDGSIDLCFDVINYHLYSNDNTGWFAKFKSNKRGVAPETNTMGEIADSFVALAGELGKNMEVWTTETGYDLKEESIQGAIPIGAKSVLLTQADWILRTSLMYARHGINRVFFYQAYDSDAPGSDSKNPFGTSGLLNEGKRRPAADYLLQVNKLMGEYVYDNTIYQDPLVDIYKLNDKTMYVLVIPDEHDRKGEYTLDLHQAKKARIYTLKPGADSMTAKDYNTQNGKLKVAVTETPTFVEAL</sequence>
<dbReference type="InterPro" id="IPR051923">
    <property type="entry name" value="Glycosyl_Hydrolase_39"/>
</dbReference>
<dbReference type="RefSeq" id="WP_184621945.1">
    <property type="nucleotide sequence ID" value="NZ_JACHCC010000001.1"/>
</dbReference>
<dbReference type="PANTHER" id="PTHR12631:SF10">
    <property type="entry name" value="BETA-XYLOSIDASE-LIKE PROTEIN-RELATED"/>
    <property type="match status" value="1"/>
</dbReference>
<evidence type="ECO:0000313" key="2">
    <source>
        <dbReference type="EMBL" id="MBB6498119.1"/>
    </source>
</evidence>
<evidence type="ECO:0000256" key="1">
    <source>
        <dbReference type="SAM" id="SignalP"/>
    </source>
</evidence>
<dbReference type="Gene3D" id="3.20.20.80">
    <property type="entry name" value="Glycosidases"/>
    <property type="match status" value="1"/>
</dbReference>
<dbReference type="InterPro" id="IPR017853">
    <property type="entry name" value="GH"/>
</dbReference>
<accession>A0A7X0IZ46</accession>